<gene>
    <name evidence="1" type="ORF">DFO73_10768</name>
</gene>
<dbReference type="GO" id="GO:0016746">
    <property type="term" value="F:acyltransferase activity"/>
    <property type="evidence" value="ECO:0007669"/>
    <property type="project" value="InterPro"/>
</dbReference>
<reference evidence="1 2" key="1">
    <citation type="submission" date="2018-05" db="EMBL/GenBank/DDBJ databases">
        <title>Freshwater and sediment microbial communities from various areas in North America, analyzing microbe dynamics in response to fracking.</title>
        <authorList>
            <person name="Lamendella R."/>
        </authorList>
    </citation>
    <scope>NUCLEOTIDE SEQUENCE [LARGE SCALE GENOMIC DNA]</scope>
    <source>
        <strain evidence="1 2">15_TX</strain>
    </source>
</reference>
<protein>
    <recommendedName>
        <fullName evidence="3">Acetyl-CoA C-acetyltransferase</fullName>
    </recommendedName>
</protein>
<comment type="caution">
    <text evidence="1">The sequence shown here is derived from an EMBL/GenBank/DDBJ whole genome shotgun (WGS) entry which is preliminary data.</text>
</comment>
<evidence type="ECO:0008006" key="3">
    <source>
        <dbReference type="Google" id="ProtNLM"/>
    </source>
</evidence>
<dbReference type="EMBL" id="QGTW01000007">
    <property type="protein sequence ID" value="PWW27758.1"/>
    <property type="molecule type" value="Genomic_DNA"/>
</dbReference>
<dbReference type="InterPro" id="IPR016039">
    <property type="entry name" value="Thiolase-like"/>
</dbReference>
<evidence type="ECO:0000313" key="2">
    <source>
        <dbReference type="Proteomes" id="UP000247150"/>
    </source>
</evidence>
<accession>A0A2V2ZTM2</accession>
<dbReference type="Proteomes" id="UP000247150">
    <property type="component" value="Unassembled WGS sequence"/>
</dbReference>
<name>A0A2V2ZTM2_9BACI</name>
<dbReference type="Gene3D" id="3.40.47.10">
    <property type="match status" value="1"/>
</dbReference>
<organism evidence="1 2">
    <name type="scientific">Cytobacillus oceanisediminis</name>
    <dbReference type="NCBI Taxonomy" id="665099"/>
    <lineage>
        <taxon>Bacteria</taxon>
        <taxon>Bacillati</taxon>
        <taxon>Bacillota</taxon>
        <taxon>Bacilli</taxon>
        <taxon>Bacillales</taxon>
        <taxon>Bacillaceae</taxon>
        <taxon>Cytobacillus</taxon>
    </lineage>
</organism>
<evidence type="ECO:0000313" key="1">
    <source>
        <dbReference type="EMBL" id="PWW27758.1"/>
    </source>
</evidence>
<dbReference type="AlphaFoldDB" id="A0A2V2ZTM2"/>
<sequence length="33" mass="3527">MRNVVITSAVRTPVGTFGGVFKDLLPTDLIVPL</sequence>
<proteinExistence type="predicted"/>